<keyword evidence="4" id="KW-1185">Reference proteome</keyword>
<evidence type="ECO:0000313" key="4">
    <source>
        <dbReference type="Proteomes" id="UP000649739"/>
    </source>
</evidence>
<evidence type="ECO:0000256" key="2">
    <source>
        <dbReference type="SAM" id="MobiDB-lite"/>
    </source>
</evidence>
<organism evidence="3 4">
    <name type="scientific">Pilimelia anulata</name>
    <dbReference type="NCBI Taxonomy" id="53371"/>
    <lineage>
        <taxon>Bacteria</taxon>
        <taxon>Bacillati</taxon>
        <taxon>Actinomycetota</taxon>
        <taxon>Actinomycetes</taxon>
        <taxon>Micromonosporales</taxon>
        <taxon>Micromonosporaceae</taxon>
        <taxon>Pilimelia</taxon>
    </lineage>
</organism>
<evidence type="ECO:0000256" key="1">
    <source>
        <dbReference type="ARBA" id="ARBA00023125"/>
    </source>
</evidence>
<accession>A0A8J3F821</accession>
<dbReference type="EMBL" id="BMQB01000002">
    <property type="protein sequence ID" value="GGJ84393.1"/>
    <property type="molecule type" value="Genomic_DNA"/>
</dbReference>
<protein>
    <recommendedName>
        <fullName evidence="5">Core-binding (CB) domain-containing protein</fullName>
    </recommendedName>
</protein>
<reference evidence="3" key="2">
    <citation type="submission" date="2020-09" db="EMBL/GenBank/DDBJ databases">
        <authorList>
            <person name="Sun Q."/>
            <person name="Ohkuma M."/>
        </authorList>
    </citation>
    <scope>NUCLEOTIDE SEQUENCE</scope>
    <source>
        <strain evidence="3">JCM 3090</strain>
    </source>
</reference>
<dbReference type="AlphaFoldDB" id="A0A8J3F821"/>
<name>A0A8J3F821_9ACTN</name>
<dbReference type="Proteomes" id="UP000649739">
    <property type="component" value="Unassembled WGS sequence"/>
</dbReference>
<dbReference type="Gene3D" id="1.10.150.130">
    <property type="match status" value="1"/>
</dbReference>
<dbReference type="GO" id="GO:0003677">
    <property type="term" value="F:DNA binding"/>
    <property type="evidence" value="ECO:0007669"/>
    <property type="project" value="UniProtKB-KW"/>
</dbReference>
<feature type="region of interest" description="Disordered" evidence="2">
    <location>
        <begin position="1"/>
        <end position="45"/>
    </location>
</feature>
<proteinExistence type="predicted"/>
<evidence type="ECO:0008006" key="5">
    <source>
        <dbReference type="Google" id="ProtNLM"/>
    </source>
</evidence>
<keyword evidence="1" id="KW-0238">DNA-binding</keyword>
<dbReference type="InterPro" id="IPR010998">
    <property type="entry name" value="Integrase_recombinase_N"/>
</dbReference>
<sequence length="175" mass="19780">MERGVLVRGHLRTRPGSVTLGDRGRLRGHGGLRGDRELREAETAGLERDDVQARGRQEGAPCPELLDDLPADARAYRAEVESSLRTGTYVDPGAGKLTVERYAEKWLETKRSARRPGTADRYEHAMRKHVTRSSAPDRWLRPPVRCTGMGEMTGAECWRLPRSRLRMACWRTLFA</sequence>
<comment type="caution">
    <text evidence="3">The sequence shown here is derived from an EMBL/GenBank/DDBJ whole genome shotgun (WGS) entry which is preliminary data.</text>
</comment>
<reference evidence="3" key="1">
    <citation type="journal article" date="2014" name="Int. J. Syst. Evol. Microbiol.">
        <title>Complete genome sequence of Corynebacterium casei LMG S-19264T (=DSM 44701T), isolated from a smear-ripened cheese.</title>
        <authorList>
            <consortium name="US DOE Joint Genome Institute (JGI-PGF)"/>
            <person name="Walter F."/>
            <person name="Albersmeier A."/>
            <person name="Kalinowski J."/>
            <person name="Ruckert C."/>
        </authorList>
    </citation>
    <scope>NUCLEOTIDE SEQUENCE</scope>
    <source>
        <strain evidence="3">JCM 3090</strain>
    </source>
</reference>
<evidence type="ECO:0000313" key="3">
    <source>
        <dbReference type="EMBL" id="GGJ84393.1"/>
    </source>
</evidence>
<feature type="compositionally biased region" description="Basic and acidic residues" evidence="2">
    <location>
        <begin position="32"/>
        <end position="45"/>
    </location>
</feature>
<gene>
    <name evidence="3" type="ORF">GCM10010123_12530</name>
</gene>